<reference evidence="1" key="1">
    <citation type="submission" date="2023-04" db="EMBL/GenBank/DDBJ databases">
        <title>Draft Genome sequencing of Naganishia species isolated from polar environments using Oxford Nanopore Technology.</title>
        <authorList>
            <person name="Leo P."/>
            <person name="Venkateswaran K."/>
        </authorList>
    </citation>
    <scope>NUCLEOTIDE SEQUENCE</scope>
    <source>
        <strain evidence="1">MNA-CCFEE 5261</strain>
    </source>
</reference>
<name>A0ACC2WAQ6_9TREE</name>
<dbReference type="EMBL" id="JASBWR010000022">
    <property type="protein sequence ID" value="KAJ9108147.1"/>
    <property type="molecule type" value="Genomic_DNA"/>
</dbReference>
<accession>A0ACC2WAQ6</accession>
<proteinExistence type="predicted"/>
<evidence type="ECO:0000313" key="1">
    <source>
        <dbReference type="EMBL" id="KAJ9108147.1"/>
    </source>
</evidence>
<protein>
    <submittedName>
        <fullName evidence="1">Uncharacterized protein</fullName>
    </submittedName>
</protein>
<keyword evidence="2" id="KW-1185">Reference proteome</keyword>
<evidence type="ECO:0000313" key="2">
    <source>
        <dbReference type="Proteomes" id="UP001241377"/>
    </source>
</evidence>
<dbReference type="Proteomes" id="UP001241377">
    <property type="component" value="Unassembled WGS sequence"/>
</dbReference>
<gene>
    <name evidence="1" type="ORF">QFC19_002615</name>
</gene>
<organism evidence="1 2">
    <name type="scientific">Naganishia cerealis</name>
    <dbReference type="NCBI Taxonomy" id="610337"/>
    <lineage>
        <taxon>Eukaryota</taxon>
        <taxon>Fungi</taxon>
        <taxon>Dikarya</taxon>
        <taxon>Basidiomycota</taxon>
        <taxon>Agaricomycotina</taxon>
        <taxon>Tremellomycetes</taxon>
        <taxon>Filobasidiales</taxon>
        <taxon>Filobasidiaceae</taxon>
        <taxon>Naganishia</taxon>
    </lineage>
</organism>
<sequence>MARTPNADKLNASLRTSTRKRKATTTIIVSDGEGGSDYQEVLEVESSDYQEDSEPESVPPRRKPRDSGTIRTARAVPTKKAKKSPINASKEVDIEEATNDWRPHARSYHNAERIVALRNDLLEWFEVVREKRAMPWRKIYDDDLALEEKGQRAYELTYQYDRAVSEVMLQQTQVTTVIPYWRRWLLKWPTIADLAKADVEVSARSLLSLPAQFSKLNTLQEVNSAWKGLGYYRRARSLLAGAQKVMGDAKYQGLYMGSVSYKGTFLNVCLRSGRLPDDPVILEKEIDGIGRYTAGAICSMAYGIQAPIVDGNIHRLFCRLLALYAPATLPALIKKLWATAQELVNSLGNDDTWAGDLNQALMELGSQICKPSNPDCGNCPLRSGCNAYSELSEAPNLPTPESAACDICVSPPDMTSVQMPAVTIYPMKKVSKAPKEQSTAVCVIEWRGNDEETKDLRWLFVKRPQKGLLAGLFEPPSAIVDCDSSPKRRFELVSTEAMKLFSKPQEILSAIEMARSTKQQGFVQDYVHVFSHIRMTYHVHRLQLSSPDLPQLSPATTDTAWFSMEEIVSENVTTGSKNILKELYDPPQLRDGTKKARKAAKAYAGQKVVKVVKMPGTQQVVRLGHLA</sequence>
<comment type="caution">
    <text evidence="1">The sequence shown here is derived from an EMBL/GenBank/DDBJ whole genome shotgun (WGS) entry which is preliminary data.</text>
</comment>